<dbReference type="InterPro" id="IPR002893">
    <property type="entry name" value="Znf_MYND"/>
</dbReference>
<dbReference type="eggNOG" id="ENOG502SF44">
    <property type="taxonomic scope" value="Eukaryota"/>
</dbReference>
<dbReference type="SUPFAM" id="SSF144232">
    <property type="entry name" value="HIT/MYND zinc finger-like"/>
    <property type="match status" value="1"/>
</dbReference>
<dbReference type="GO" id="GO:0008270">
    <property type="term" value="F:zinc ion binding"/>
    <property type="evidence" value="ECO:0007669"/>
    <property type="project" value="UniProtKB-KW"/>
</dbReference>
<keyword evidence="3" id="KW-0862">Zinc</keyword>
<dbReference type="EMBL" id="KB469310">
    <property type="protein sequence ID" value="EPQ51639.1"/>
    <property type="molecule type" value="Genomic_DNA"/>
</dbReference>
<dbReference type="Pfam" id="PF01753">
    <property type="entry name" value="zf-MYND"/>
    <property type="match status" value="1"/>
</dbReference>
<dbReference type="Gene3D" id="6.10.140.2220">
    <property type="match status" value="1"/>
</dbReference>
<dbReference type="OrthoDB" id="3040823at2759"/>
<organism evidence="6 7">
    <name type="scientific">Gloeophyllum trabeum (strain ATCC 11539 / FP-39264 / Madison 617)</name>
    <name type="common">Brown rot fungus</name>
    <dbReference type="NCBI Taxonomy" id="670483"/>
    <lineage>
        <taxon>Eukaryota</taxon>
        <taxon>Fungi</taxon>
        <taxon>Dikarya</taxon>
        <taxon>Basidiomycota</taxon>
        <taxon>Agaricomycotina</taxon>
        <taxon>Agaricomycetes</taxon>
        <taxon>Gloeophyllales</taxon>
        <taxon>Gloeophyllaceae</taxon>
        <taxon>Gloeophyllum</taxon>
    </lineage>
</organism>
<accession>S7RGG4</accession>
<evidence type="ECO:0000259" key="5">
    <source>
        <dbReference type="PROSITE" id="PS50865"/>
    </source>
</evidence>
<gene>
    <name evidence="6" type="ORF">GLOTRDRAFT_123179</name>
</gene>
<dbReference type="AlphaFoldDB" id="S7RGG4"/>
<dbReference type="HOGENOM" id="CLU_027660_0_0_1"/>
<evidence type="ECO:0000256" key="1">
    <source>
        <dbReference type="ARBA" id="ARBA00022723"/>
    </source>
</evidence>
<evidence type="ECO:0000313" key="6">
    <source>
        <dbReference type="EMBL" id="EPQ51639.1"/>
    </source>
</evidence>
<dbReference type="Proteomes" id="UP000030669">
    <property type="component" value="Unassembled WGS sequence"/>
</dbReference>
<dbReference type="PROSITE" id="PS50865">
    <property type="entry name" value="ZF_MYND_2"/>
    <property type="match status" value="1"/>
</dbReference>
<evidence type="ECO:0000256" key="2">
    <source>
        <dbReference type="ARBA" id="ARBA00022771"/>
    </source>
</evidence>
<keyword evidence="2 4" id="KW-0863">Zinc-finger</keyword>
<evidence type="ECO:0000256" key="3">
    <source>
        <dbReference type="ARBA" id="ARBA00022833"/>
    </source>
</evidence>
<dbReference type="KEGG" id="gtr:GLOTRDRAFT_123179"/>
<name>S7RGG4_GLOTA</name>
<keyword evidence="1" id="KW-0479">Metal-binding</keyword>
<protein>
    <recommendedName>
        <fullName evidence="5">MYND-type domain-containing protein</fullName>
    </recommendedName>
</protein>
<feature type="domain" description="MYND-type" evidence="5">
    <location>
        <begin position="418"/>
        <end position="460"/>
    </location>
</feature>
<reference evidence="6 7" key="1">
    <citation type="journal article" date="2012" name="Science">
        <title>The Paleozoic origin of enzymatic lignin decomposition reconstructed from 31 fungal genomes.</title>
        <authorList>
            <person name="Floudas D."/>
            <person name="Binder M."/>
            <person name="Riley R."/>
            <person name="Barry K."/>
            <person name="Blanchette R.A."/>
            <person name="Henrissat B."/>
            <person name="Martinez A.T."/>
            <person name="Otillar R."/>
            <person name="Spatafora J.W."/>
            <person name="Yadav J.S."/>
            <person name="Aerts A."/>
            <person name="Benoit I."/>
            <person name="Boyd A."/>
            <person name="Carlson A."/>
            <person name="Copeland A."/>
            <person name="Coutinho P.M."/>
            <person name="de Vries R.P."/>
            <person name="Ferreira P."/>
            <person name="Findley K."/>
            <person name="Foster B."/>
            <person name="Gaskell J."/>
            <person name="Glotzer D."/>
            <person name="Gorecki P."/>
            <person name="Heitman J."/>
            <person name="Hesse C."/>
            <person name="Hori C."/>
            <person name="Igarashi K."/>
            <person name="Jurgens J.A."/>
            <person name="Kallen N."/>
            <person name="Kersten P."/>
            <person name="Kohler A."/>
            <person name="Kuees U."/>
            <person name="Kumar T.K.A."/>
            <person name="Kuo A."/>
            <person name="LaButti K."/>
            <person name="Larrondo L.F."/>
            <person name="Lindquist E."/>
            <person name="Ling A."/>
            <person name="Lombard V."/>
            <person name="Lucas S."/>
            <person name="Lundell T."/>
            <person name="Martin R."/>
            <person name="McLaughlin D.J."/>
            <person name="Morgenstern I."/>
            <person name="Morin E."/>
            <person name="Murat C."/>
            <person name="Nagy L.G."/>
            <person name="Nolan M."/>
            <person name="Ohm R.A."/>
            <person name="Patyshakuliyeva A."/>
            <person name="Rokas A."/>
            <person name="Ruiz-Duenas F.J."/>
            <person name="Sabat G."/>
            <person name="Salamov A."/>
            <person name="Samejima M."/>
            <person name="Schmutz J."/>
            <person name="Slot J.C."/>
            <person name="St John F."/>
            <person name="Stenlid J."/>
            <person name="Sun H."/>
            <person name="Sun S."/>
            <person name="Syed K."/>
            <person name="Tsang A."/>
            <person name="Wiebenga A."/>
            <person name="Young D."/>
            <person name="Pisabarro A."/>
            <person name="Eastwood D.C."/>
            <person name="Martin F."/>
            <person name="Cullen D."/>
            <person name="Grigoriev I.V."/>
            <person name="Hibbett D.S."/>
        </authorList>
    </citation>
    <scope>NUCLEOTIDE SEQUENCE [LARGE SCALE GENOMIC DNA]</scope>
    <source>
        <strain evidence="6 7">ATCC 11539</strain>
    </source>
</reference>
<evidence type="ECO:0000313" key="7">
    <source>
        <dbReference type="Proteomes" id="UP000030669"/>
    </source>
</evidence>
<dbReference type="RefSeq" id="XP_007870081.1">
    <property type="nucleotide sequence ID" value="XM_007871890.1"/>
</dbReference>
<dbReference type="GeneID" id="19300927"/>
<keyword evidence="7" id="KW-1185">Reference proteome</keyword>
<sequence length="622" mass="69092">MNPALQRSLNALQRDPKKSIDAARRGSVSELITLANFWQEIPNMVSLGVMDVFCTHLDERKAPSFPNVPRVEDANLAFMSLLGLSKLTDYPDDDRSLGDLVLRTWPGIYKWGYYFFQIRIVKQDVPDDVRRQTLDVISGGWCVASREPRVRQAMLGTPGLLDIAVQLWVHEDGGPVPSLSNIPLGSALLDALLSKVDERTLTKVVKAAGGKAPNVAKMALSRLRSAIRASPMDPARTQILADLINELSYQQDHRLRYALLSEGVIGTVTQALVAVSKEVTGSRDPAFLDAMLSLFGYLKNCLESTEGFTWVSQALNAGLITAFVDCSPTYAMLSQEDREMILSIFSNLLPRYMIYYSVIAAAEAPILKVDSSEDMKKRIRNSVAKDVWSTLRDLVLERRAISVRFSETKKNQGVACDNVKCHKIDFKNNFKKCTGCQVTLYCSKECLVTAWKEGDHKTVCKLKQQERQEGKLEPLSKRDRQFLHYLSMHDARQHLPHLREEAKSKFPSVPLSSLIISIDYTGVPSTFTVQSLENYSSPPTSGSQNAEARHDSLVERVQKNPGSGTLVEARISGGREDAMVATLAAGDVWNLDRGSMTLGDADLQYEEGGEDDLALLIRKGAY</sequence>
<dbReference type="OMA" id="DYQFLHY"/>
<evidence type="ECO:0000256" key="4">
    <source>
        <dbReference type="PROSITE-ProRule" id="PRU00134"/>
    </source>
</evidence>
<proteinExistence type="predicted"/>